<feature type="compositionally biased region" description="Basic residues" evidence="2">
    <location>
        <begin position="119"/>
        <end position="162"/>
    </location>
</feature>
<keyword evidence="1" id="KW-0694">RNA-binding</keyword>
<dbReference type="InterPro" id="IPR050907">
    <property type="entry name" value="SRSF"/>
</dbReference>
<name>A0A8H3LER9_9GLOM</name>
<dbReference type="PROSITE" id="PS50102">
    <property type="entry name" value="RRM"/>
    <property type="match status" value="1"/>
</dbReference>
<dbReference type="OrthoDB" id="5970at2759"/>
<evidence type="ECO:0000313" key="5">
    <source>
        <dbReference type="Proteomes" id="UP000615446"/>
    </source>
</evidence>
<dbReference type="Pfam" id="PF00076">
    <property type="entry name" value="RRM_1"/>
    <property type="match status" value="1"/>
</dbReference>
<dbReference type="PANTHER" id="PTHR23147">
    <property type="entry name" value="SERINE/ARGININE RICH SPLICING FACTOR"/>
    <property type="match status" value="1"/>
</dbReference>
<dbReference type="AlphaFoldDB" id="A0A8H3LER9"/>
<sequence length="302" mass="35169">MNEFMIRKINSNLLTCILNFPGINKSVLTASTGFGSQIRARDLAYEFERYGRLIRCDIPAPRSYQSKPYAFVEFEDERDAEDAYYEMHGRRVYGHALNIQWAKNAPSRSWRYEGSSRSSPRRSRRSPTPPRYRRRRSYSRSPSRTRSRSRGRSRSPRSRSRSRSPERDRTNGEDRAADERRSRSTTPREETNKRRESSSPSRPREEARDRSDRSPTPNGRTAASRSQSRSPAHRSQTRNFLPLCSSTLPLSRTNNFRYRCDSKIFRTLCTPCTVESIPAHHTSHTIQTTTVSHQVLIYKINI</sequence>
<feature type="compositionally biased region" description="Basic and acidic residues" evidence="2">
    <location>
        <begin position="163"/>
        <end position="213"/>
    </location>
</feature>
<feature type="domain" description="RRM" evidence="3">
    <location>
        <begin position="25"/>
        <end position="104"/>
    </location>
</feature>
<evidence type="ECO:0000313" key="4">
    <source>
        <dbReference type="EMBL" id="GES84253.1"/>
    </source>
</evidence>
<dbReference type="EMBL" id="BLAL01000079">
    <property type="protein sequence ID" value="GES84253.1"/>
    <property type="molecule type" value="Genomic_DNA"/>
</dbReference>
<dbReference type="InterPro" id="IPR035979">
    <property type="entry name" value="RBD_domain_sf"/>
</dbReference>
<dbReference type="InterPro" id="IPR012677">
    <property type="entry name" value="Nucleotide-bd_a/b_plait_sf"/>
</dbReference>
<dbReference type="GO" id="GO:0003723">
    <property type="term" value="F:RNA binding"/>
    <property type="evidence" value="ECO:0007669"/>
    <property type="project" value="UniProtKB-UniRule"/>
</dbReference>
<reference evidence="4" key="1">
    <citation type="submission" date="2019-10" db="EMBL/GenBank/DDBJ databases">
        <title>Conservation and host-specific expression of non-tandemly repeated heterogenous ribosome RNA gene in arbuscular mycorrhizal fungi.</title>
        <authorList>
            <person name="Maeda T."/>
            <person name="Kobayashi Y."/>
            <person name="Nakagawa T."/>
            <person name="Ezawa T."/>
            <person name="Yamaguchi K."/>
            <person name="Bino T."/>
            <person name="Nishimoto Y."/>
            <person name="Shigenobu S."/>
            <person name="Kawaguchi M."/>
        </authorList>
    </citation>
    <scope>NUCLEOTIDE SEQUENCE</scope>
    <source>
        <strain evidence="4">HR1</strain>
    </source>
</reference>
<dbReference type="Gene3D" id="3.30.70.330">
    <property type="match status" value="1"/>
</dbReference>
<feature type="region of interest" description="Disordered" evidence="2">
    <location>
        <begin position="108"/>
        <end position="240"/>
    </location>
</feature>
<protein>
    <submittedName>
        <fullName evidence="4">Pre-mRNA splicing factor</fullName>
    </submittedName>
</protein>
<evidence type="ECO:0000256" key="1">
    <source>
        <dbReference type="PROSITE-ProRule" id="PRU00176"/>
    </source>
</evidence>
<dbReference type="InterPro" id="IPR034403">
    <property type="entry name" value="Srp1p_RRM"/>
</dbReference>
<dbReference type="Proteomes" id="UP000615446">
    <property type="component" value="Unassembled WGS sequence"/>
</dbReference>
<dbReference type="SUPFAM" id="SSF54928">
    <property type="entry name" value="RNA-binding domain, RBD"/>
    <property type="match status" value="1"/>
</dbReference>
<dbReference type="CDD" id="cd12467">
    <property type="entry name" value="RRM_Srp1p_like"/>
    <property type="match status" value="1"/>
</dbReference>
<organism evidence="4 5">
    <name type="scientific">Rhizophagus clarus</name>
    <dbReference type="NCBI Taxonomy" id="94130"/>
    <lineage>
        <taxon>Eukaryota</taxon>
        <taxon>Fungi</taxon>
        <taxon>Fungi incertae sedis</taxon>
        <taxon>Mucoromycota</taxon>
        <taxon>Glomeromycotina</taxon>
        <taxon>Glomeromycetes</taxon>
        <taxon>Glomerales</taxon>
        <taxon>Glomeraceae</taxon>
        <taxon>Rhizophagus</taxon>
    </lineage>
</organism>
<feature type="compositionally biased region" description="Polar residues" evidence="2">
    <location>
        <begin position="216"/>
        <end position="230"/>
    </location>
</feature>
<dbReference type="SMART" id="SM00360">
    <property type="entry name" value="RRM"/>
    <property type="match status" value="1"/>
</dbReference>
<dbReference type="InterPro" id="IPR000504">
    <property type="entry name" value="RRM_dom"/>
</dbReference>
<accession>A0A8H3LER9</accession>
<gene>
    <name evidence="4" type="ORF">RCL2_001137800</name>
</gene>
<comment type="caution">
    <text evidence="4">The sequence shown here is derived from an EMBL/GenBank/DDBJ whole genome shotgun (WGS) entry which is preliminary data.</text>
</comment>
<evidence type="ECO:0000256" key="2">
    <source>
        <dbReference type="SAM" id="MobiDB-lite"/>
    </source>
</evidence>
<evidence type="ECO:0000259" key="3">
    <source>
        <dbReference type="PROSITE" id="PS50102"/>
    </source>
</evidence>
<proteinExistence type="predicted"/>